<feature type="chain" id="PRO_5007288774" evidence="16">
    <location>
        <begin position="38"/>
        <end position="721"/>
    </location>
</feature>
<dbReference type="EMBL" id="LPUY01000012">
    <property type="protein sequence ID" value="KUP94554.1"/>
    <property type="molecule type" value="Genomic_DNA"/>
</dbReference>
<dbReference type="GO" id="GO:0009279">
    <property type="term" value="C:cell outer membrane"/>
    <property type="evidence" value="ECO:0007669"/>
    <property type="project" value="UniProtKB-SubCell"/>
</dbReference>
<dbReference type="GO" id="GO:0015344">
    <property type="term" value="F:siderophore uptake transmembrane transporter activity"/>
    <property type="evidence" value="ECO:0007669"/>
    <property type="project" value="TreeGrafter"/>
</dbReference>
<evidence type="ECO:0000256" key="5">
    <source>
        <dbReference type="ARBA" id="ARBA00022496"/>
    </source>
</evidence>
<evidence type="ECO:0000256" key="4">
    <source>
        <dbReference type="ARBA" id="ARBA00022452"/>
    </source>
</evidence>
<keyword evidence="12 19" id="KW-0675">Receptor</keyword>
<dbReference type="PANTHER" id="PTHR32552">
    <property type="entry name" value="FERRICHROME IRON RECEPTOR-RELATED"/>
    <property type="match status" value="1"/>
</dbReference>
<feature type="signal peptide" evidence="16">
    <location>
        <begin position="1"/>
        <end position="37"/>
    </location>
</feature>
<dbReference type="InterPro" id="IPR039426">
    <property type="entry name" value="TonB-dep_rcpt-like"/>
</dbReference>
<keyword evidence="8" id="KW-0408">Iron</keyword>
<dbReference type="GO" id="GO:0038023">
    <property type="term" value="F:signaling receptor activity"/>
    <property type="evidence" value="ECO:0007669"/>
    <property type="project" value="InterPro"/>
</dbReference>
<comment type="subcellular location">
    <subcellularLocation>
        <location evidence="1 14">Cell outer membrane</location>
        <topology evidence="1 14">Multi-pass membrane protein</topology>
    </subcellularLocation>
</comment>
<keyword evidence="9" id="KW-0406">Ion transport</keyword>
<dbReference type="InterPro" id="IPR012910">
    <property type="entry name" value="Plug_dom"/>
</dbReference>
<dbReference type="PATRIC" id="fig|1768241.3.peg.487"/>
<keyword evidence="4 14" id="KW-1134">Transmembrane beta strand</keyword>
<dbReference type="InterPro" id="IPR000531">
    <property type="entry name" value="Beta-barrel_TonB"/>
</dbReference>
<keyword evidence="3 14" id="KW-0813">Transport</keyword>
<keyword evidence="13 14" id="KW-0998">Cell outer membrane</keyword>
<evidence type="ECO:0000256" key="8">
    <source>
        <dbReference type="ARBA" id="ARBA00023004"/>
    </source>
</evidence>
<evidence type="ECO:0000256" key="3">
    <source>
        <dbReference type="ARBA" id="ARBA00022448"/>
    </source>
</evidence>
<evidence type="ECO:0000256" key="12">
    <source>
        <dbReference type="ARBA" id="ARBA00023170"/>
    </source>
</evidence>
<dbReference type="PROSITE" id="PS52016">
    <property type="entry name" value="TONB_DEPENDENT_REC_3"/>
    <property type="match status" value="1"/>
</dbReference>
<dbReference type="SUPFAM" id="SSF56935">
    <property type="entry name" value="Porins"/>
    <property type="match status" value="1"/>
</dbReference>
<dbReference type="PANTHER" id="PTHR32552:SF68">
    <property type="entry name" value="FERRICHROME OUTER MEMBRANE TRANSPORTER_PHAGE RECEPTOR"/>
    <property type="match status" value="1"/>
</dbReference>
<keyword evidence="5" id="KW-0410">Iron transport</keyword>
<proteinExistence type="inferred from homology"/>
<evidence type="ECO:0000256" key="15">
    <source>
        <dbReference type="RuleBase" id="RU003357"/>
    </source>
</evidence>
<evidence type="ECO:0000256" key="9">
    <source>
        <dbReference type="ARBA" id="ARBA00023065"/>
    </source>
</evidence>
<evidence type="ECO:0000256" key="1">
    <source>
        <dbReference type="ARBA" id="ARBA00004571"/>
    </source>
</evidence>
<evidence type="ECO:0000256" key="13">
    <source>
        <dbReference type="ARBA" id="ARBA00023237"/>
    </source>
</evidence>
<evidence type="ECO:0000259" key="18">
    <source>
        <dbReference type="Pfam" id="PF07715"/>
    </source>
</evidence>
<dbReference type="CDD" id="cd01347">
    <property type="entry name" value="ligand_gated_channel"/>
    <property type="match status" value="1"/>
</dbReference>
<comment type="caution">
    <text evidence="19">The sequence shown here is derived from an EMBL/GenBank/DDBJ whole genome shotgun (WGS) entry which is preliminary data.</text>
</comment>
<evidence type="ECO:0000256" key="11">
    <source>
        <dbReference type="ARBA" id="ARBA00023136"/>
    </source>
</evidence>
<dbReference type="InterPro" id="IPR037066">
    <property type="entry name" value="Plug_dom_sf"/>
</dbReference>
<dbReference type="NCBIfam" id="TIGR01783">
    <property type="entry name" value="TonB-siderophor"/>
    <property type="match status" value="1"/>
</dbReference>
<evidence type="ECO:0000256" key="2">
    <source>
        <dbReference type="ARBA" id="ARBA00009810"/>
    </source>
</evidence>
<dbReference type="InterPro" id="IPR010105">
    <property type="entry name" value="TonB_sidphr_rcpt"/>
</dbReference>
<dbReference type="AlphaFoldDB" id="A0A132C1V3"/>
<dbReference type="InterPro" id="IPR036942">
    <property type="entry name" value="Beta-barrel_TonB_sf"/>
</dbReference>
<evidence type="ECO:0000313" key="20">
    <source>
        <dbReference type="Proteomes" id="UP000068382"/>
    </source>
</evidence>
<evidence type="ECO:0000256" key="16">
    <source>
        <dbReference type="SAM" id="SignalP"/>
    </source>
</evidence>
<keyword evidence="11 14" id="KW-0472">Membrane</keyword>
<accession>A0A132C1V3</accession>
<keyword evidence="10 15" id="KW-0798">TonB box</keyword>
<evidence type="ECO:0000313" key="19">
    <source>
        <dbReference type="EMBL" id="KUP94554.1"/>
    </source>
</evidence>
<keyword evidence="7 16" id="KW-0732">Signal</keyword>
<comment type="similarity">
    <text evidence="2 14 15">Belongs to the TonB-dependent receptor family.</text>
</comment>
<dbReference type="Gene3D" id="2.170.130.10">
    <property type="entry name" value="TonB-dependent receptor, plug domain"/>
    <property type="match status" value="1"/>
</dbReference>
<evidence type="ECO:0000256" key="7">
    <source>
        <dbReference type="ARBA" id="ARBA00022729"/>
    </source>
</evidence>
<sequence>MNTTTPKSRTGTLGSQGLKSLMLGCTALMSAPSFLHAQQADTEYTAEEGVIRLSPIIVTGDSTMDDDANSIVAQELWVGGKVATSLLDTPASVSVITEKEMQQRNTSTVEEVLSYTAGAITDYYGSDDRNDYYLLRGFQASTYRDGLTLGNMRGVREEPFAYQRVEVIRGANSTLFGPSDPGGSVNYVSKLPRFDRFGEAYVSGGSFGTGEVGIDFGDSLNAQQTLAYRLTAKVRDGALEYDSSRSDALFLMGGLTWAPTDRTSVTVLFDQLNQDGTPNSGGYPMDQDYDRSLFFGESDYNFHDVERNTVTAMLRHEFDNGLKVSANLRYSDLSDNFGYIYLYDFPGRTGTTLSRYAFGSDSTAEELIGNAIVQYDAQFGTLDSSTLVGFEYRDAKATDASIYAGAGPIDLANPVSTGAPTGLSPYTEETRTSETKSLFIQQNLSFNDTVVATVGLRRDWMDLTSAGYNLYSTPTTFDNSSSFAETSMRAALTYKINGAVSAYASYVESVAPPSVGVDPERGEQIEVGVKYRPFDFNALFSASIFDLTKNNVTVAVVQPGGNITRELIGENRVRGFELEGKAELGNNISLMAAYSYNDSEVVRSAPVRGVDVEGNKFAASPEHMASVWLSYLLPGTGRRGDMTFGLGARYTGSYYYTLANDNGRAEATTLLDAAFNYQVSDNTQFSVNVSNLLDNQHVVGRGTADYYNPGRTVTATLRRSW</sequence>
<feature type="domain" description="TonB-dependent receptor-like beta-barrel" evidence="17">
    <location>
        <begin position="257"/>
        <end position="692"/>
    </location>
</feature>
<evidence type="ECO:0000256" key="14">
    <source>
        <dbReference type="PROSITE-ProRule" id="PRU01360"/>
    </source>
</evidence>
<dbReference type="Pfam" id="PF07715">
    <property type="entry name" value="Plug"/>
    <property type="match status" value="1"/>
</dbReference>
<dbReference type="RefSeq" id="WP_068240087.1">
    <property type="nucleotide sequence ID" value="NZ_LPUY01000012.1"/>
</dbReference>
<evidence type="ECO:0000256" key="6">
    <source>
        <dbReference type="ARBA" id="ARBA00022692"/>
    </source>
</evidence>
<protein>
    <submittedName>
        <fullName evidence="19">Ferrichrome-iron receptor</fullName>
    </submittedName>
</protein>
<dbReference type="Gene3D" id="2.40.170.20">
    <property type="entry name" value="TonB-dependent receptor, beta-barrel domain"/>
    <property type="match status" value="1"/>
</dbReference>
<evidence type="ECO:0000259" key="17">
    <source>
        <dbReference type="Pfam" id="PF00593"/>
    </source>
</evidence>
<dbReference type="GO" id="GO:0015891">
    <property type="term" value="P:siderophore transport"/>
    <property type="evidence" value="ECO:0007669"/>
    <property type="project" value="InterPro"/>
</dbReference>
<name>A0A132C1V3_9RHOB</name>
<evidence type="ECO:0000256" key="10">
    <source>
        <dbReference type="ARBA" id="ARBA00023077"/>
    </source>
</evidence>
<keyword evidence="6 14" id="KW-0812">Transmembrane</keyword>
<gene>
    <name evidence="19" type="primary">fhuA_1</name>
    <name evidence="19" type="ORF">TRIHO_04800</name>
</gene>
<organism evidence="19 20">
    <name type="scientific">Tritonibacter horizontis</name>
    <dbReference type="NCBI Taxonomy" id="1768241"/>
    <lineage>
        <taxon>Bacteria</taxon>
        <taxon>Pseudomonadati</taxon>
        <taxon>Pseudomonadota</taxon>
        <taxon>Alphaproteobacteria</taxon>
        <taxon>Rhodobacterales</taxon>
        <taxon>Paracoccaceae</taxon>
        <taxon>Tritonibacter</taxon>
    </lineage>
</organism>
<reference evidence="19 20" key="1">
    <citation type="submission" date="2015-12" db="EMBL/GenBank/DDBJ databases">
        <title>Genome sequence of the marine Rhodobacteraceae strain O3.65, Candidatus Tritonibacter horizontis.</title>
        <authorList>
            <person name="Poehlein A."/>
            <person name="Giebel H.A."/>
            <person name="Voget S."/>
            <person name="Brinkhoff T."/>
        </authorList>
    </citation>
    <scope>NUCLEOTIDE SEQUENCE [LARGE SCALE GENOMIC DNA]</scope>
    <source>
        <strain evidence="19 20">O3.65</strain>
    </source>
</reference>
<feature type="domain" description="TonB-dependent receptor plug" evidence="18">
    <location>
        <begin position="86"/>
        <end position="183"/>
    </location>
</feature>
<keyword evidence="20" id="KW-1185">Reference proteome</keyword>
<dbReference type="Proteomes" id="UP000068382">
    <property type="component" value="Unassembled WGS sequence"/>
</dbReference>
<dbReference type="Pfam" id="PF00593">
    <property type="entry name" value="TonB_dep_Rec_b-barrel"/>
    <property type="match status" value="1"/>
</dbReference>